<feature type="region of interest" description="Disordered" evidence="1">
    <location>
        <begin position="93"/>
        <end position="142"/>
    </location>
</feature>
<feature type="compositionally biased region" description="Low complexity" evidence="1">
    <location>
        <begin position="131"/>
        <end position="142"/>
    </location>
</feature>
<dbReference type="EMBL" id="CP015017">
    <property type="protein sequence ID" value="APC00867.1"/>
    <property type="molecule type" value="Genomic_DNA"/>
</dbReference>
<proteinExistence type="predicted"/>
<evidence type="ECO:0000256" key="1">
    <source>
        <dbReference type="SAM" id="MobiDB-lite"/>
    </source>
</evidence>
<accession>A0AAC9NIE4</accession>
<dbReference type="SUPFAM" id="SSF69360">
    <property type="entry name" value="Cell wall binding repeat"/>
    <property type="match status" value="1"/>
</dbReference>
<reference evidence="2" key="1">
    <citation type="journal article" date="2017" name="Appl. Environ. Microbiol.">
        <title>Microdiversification of a pelagic Polynucleobacter species is mainly driven by acquisition of genomic islands from a partially interspecific gene pool.</title>
        <authorList>
            <person name="Hoetzinger M."/>
            <person name="Hahn M.W."/>
            <person name="Jezberova J."/>
            <person name="Schmidt J."/>
            <person name="Koll U."/>
        </authorList>
    </citation>
    <scope>NUCLEOTIDE SEQUENCE</scope>
    <source>
        <strain evidence="2">MWH-RechtKol4</strain>
    </source>
</reference>
<gene>
    <name evidence="2" type="ORF">AOC25_04095</name>
</gene>
<organism evidence="2 3">
    <name type="scientific">Polynucleobacter asymbioticus</name>
    <dbReference type="NCBI Taxonomy" id="576611"/>
    <lineage>
        <taxon>Bacteria</taxon>
        <taxon>Pseudomonadati</taxon>
        <taxon>Pseudomonadota</taxon>
        <taxon>Betaproteobacteria</taxon>
        <taxon>Burkholderiales</taxon>
        <taxon>Burkholderiaceae</taxon>
        <taxon>Polynucleobacter</taxon>
    </lineage>
</organism>
<dbReference type="AlphaFoldDB" id="A0AAC9NIE4"/>
<evidence type="ECO:0000313" key="2">
    <source>
        <dbReference type="EMBL" id="APC00867.1"/>
    </source>
</evidence>
<name>A0AAC9NIE4_9BURK</name>
<feature type="compositionally biased region" description="Pro residues" evidence="1">
    <location>
        <begin position="121"/>
        <end position="130"/>
    </location>
</feature>
<dbReference type="Gene3D" id="2.10.270.10">
    <property type="entry name" value="Cholin Binding"/>
    <property type="match status" value="1"/>
</dbReference>
<sequence>MYRKLYRKQLKNSKKLHQNNIKNATMSILNEDIEMKIAFALFALLSVNTFAQTTYYNNANGMPLGTAQQSGNTTYYSNANGMPLGTAQQSGNTTYYSNANGMPLGTAQSSQPIQPMQPMQPYSPPSPTFPTSPLFPTSPIGR</sequence>
<protein>
    <submittedName>
        <fullName evidence="2">Uncharacterized protein</fullName>
    </submittedName>
</protein>
<evidence type="ECO:0000313" key="3">
    <source>
        <dbReference type="Proteomes" id="UP000182060"/>
    </source>
</evidence>
<dbReference type="Proteomes" id="UP000182060">
    <property type="component" value="Chromosome"/>
</dbReference>
<feature type="compositionally biased region" description="Low complexity" evidence="1">
    <location>
        <begin position="108"/>
        <end position="120"/>
    </location>
</feature>